<dbReference type="Proteomes" id="UP000291189">
    <property type="component" value="Unassembled WGS sequence"/>
</dbReference>
<proteinExistence type="predicted"/>
<dbReference type="EMBL" id="SDPU01000012">
    <property type="protein sequence ID" value="RYU14163.1"/>
    <property type="molecule type" value="Genomic_DNA"/>
</dbReference>
<dbReference type="OrthoDB" id="4868827at2"/>
<protein>
    <submittedName>
        <fullName evidence="1">Uncharacterized protein</fullName>
    </submittedName>
</protein>
<reference evidence="1 2" key="1">
    <citation type="submission" date="2019-01" db="EMBL/GenBank/DDBJ databases">
        <title>Nocardioides guangzhouensis sp. nov., an actinobacterium isolated from soil.</title>
        <authorList>
            <person name="Fu Y."/>
            <person name="Cai Y."/>
            <person name="Lin Z."/>
            <person name="Chen P."/>
        </authorList>
    </citation>
    <scope>NUCLEOTIDE SEQUENCE [LARGE SCALE GENOMIC DNA]</scope>
    <source>
        <strain evidence="1 2">NBRC 105384</strain>
    </source>
</reference>
<name>A0A4Q5J6P8_9ACTN</name>
<evidence type="ECO:0000313" key="1">
    <source>
        <dbReference type="EMBL" id="RYU14163.1"/>
    </source>
</evidence>
<dbReference type="AlphaFoldDB" id="A0A4Q5J6P8"/>
<comment type="caution">
    <text evidence="1">The sequence shown here is derived from an EMBL/GenBank/DDBJ whole genome shotgun (WGS) entry which is preliminary data.</text>
</comment>
<accession>A0A4Q5J6P8</accession>
<gene>
    <name evidence="1" type="ORF">ETU37_04460</name>
</gene>
<sequence length="145" mass="16184">MDLMQFHRMRTAIQDNASPGPEQELVTVEGSLRYMLLTSGLFEEVEVEHTDDPDQLVIALCQFKPEVAAADVARRLEEIWADRVSYSFWEAHATDVMSDHVEFEAATRPSTVGGYVTVHLVAQRAVIPAQRSAHDAADNRQSSLS</sequence>
<dbReference type="RefSeq" id="WP_129985723.1">
    <property type="nucleotide sequence ID" value="NZ_SDPU01000012.1"/>
</dbReference>
<evidence type="ECO:0000313" key="2">
    <source>
        <dbReference type="Proteomes" id="UP000291189"/>
    </source>
</evidence>
<organism evidence="1 2">
    <name type="scientific">Nocardioides iriomotensis</name>
    <dbReference type="NCBI Taxonomy" id="715784"/>
    <lineage>
        <taxon>Bacteria</taxon>
        <taxon>Bacillati</taxon>
        <taxon>Actinomycetota</taxon>
        <taxon>Actinomycetes</taxon>
        <taxon>Propionibacteriales</taxon>
        <taxon>Nocardioidaceae</taxon>
        <taxon>Nocardioides</taxon>
    </lineage>
</organism>
<keyword evidence="2" id="KW-1185">Reference proteome</keyword>